<dbReference type="PANTHER" id="PTHR47928">
    <property type="entry name" value="REPEAT-CONTAINING PROTEIN, PUTATIVE-RELATED"/>
    <property type="match status" value="1"/>
</dbReference>
<sequence>MNSMSFNDFNNISILDMRNSLLYGFELSWFSVLCGDNCRGLGYCEWDVSNSRAVCRPRSRTVCVAFWRYFECGFMGQYFPNLLWIVTDLVPGLIGEGGYGSVYKGNIRSGRDVAVKLLTKPKANGQDFINEVATIGRIHHVNVVRLAGYCTERSKHALVYDFMPNGSLENYIFNKENTNSLNWEKKYEIAVGVARGIEYLHRGYDIQILHFDIKPHNILLDDNFTPKVSDFRLAKFYSTEDDHVTLTAARGTTGYVAPELINRSISDVSYKADVNSFGMLLMEMVGLKKDMAENTNNSSQYFPQWIYRHLDKGKDIELGNMNDNDDDDAKIIQRKMTIVALWCIRMSPCDRPPMNKVVEMLEGDVEILRIPQEPSQLPRVIWSEDQTWGSDSSDSMALLLNLLHSRQETTTQSLKPHHRTLTFESLKDRAITQANVGRIDEAISTLDLMSRSNLTPDLTTYSVLLKSCIRTRNYKLGQLLHSKLIESRVQLDTILLNSLISLYSKCGDWKKAEDIFTSMGGRLRDLVSWSAMISCYAHSGLSSEGIFMFIEMLEFGEMPNEYCFTGVIRACSNREYAEIGLVVYGFLIKTGYFESDLCVGCALIDMFVKGFGDLKSARKVFDVMPERNTVSWTLMITRFMQMGFERDAIELFLDMVMMGLVPDRFTFSSVLSACSELGWLSFGRQLHSLVVKNGLCLDVCVGCSLVDMYAKCAVDGSMGDSRKAFNQMQDHNVMSWTAIITGYVQNGGSDKEAIELYYRMMVEGKVKPNHFTFAGLLKACGNLFNPDLGEQIYNHAVKLGLAPVNCVGNSLISMYTRTDRMEDARRAFEYLFEKNLVSYNSLVDGYVKNMETDEAFQLYNQIENSGASVDAFTFASLLSGAASIGAIGKGEQIHARLLKSGFMSSQCVCNALVSMYTRCGNIEAGYQVFNEMEDQNVVSWTSIITGFAKHGFAKRALELFEQMLGFGVKPNEVTYIAVLSACSHAGLIDEGWSHFRAMYKEHGVRPRMEHYACMVDILGRSGLLDKAVDFINSMPFTADALVWRTLLSACRVHVNTDLGKHAAEMILEQDPNDPAAHVLLSNLYASTGQWEDVARIRKGMKERNLVKEAGCSWMEIGNKVHKFYVGDTSHPEAKEIYEELDQLVVKIKEIGYVPDTNFVLHEVEEEQKEKYLFQHSEKIALAYGLISTATPKPIRIFKNLRVCGDCHAAMKYVSIATEREIVVRDSNRFHHIKNGKCSCNDYW</sequence>
<keyword evidence="11" id="KW-1185">Reference proteome</keyword>
<reference evidence="10 11" key="1">
    <citation type="journal article" date="2023" name="bioRxiv">
        <title>Genome report: Whole genome sequence and annotation of Penstemon davidsonii.</title>
        <authorList>
            <person name="Ostevik K.L."/>
            <person name="Alabady M."/>
            <person name="Zhang M."/>
            <person name="Rausher M.D."/>
        </authorList>
    </citation>
    <scope>NUCLEOTIDE SEQUENCE [LARGE SCALE GENOMIC DNA]</scope>
    <source>
        <strain evidence="10">DNT005</strain>
        <tissue evidence="10">Whole leaf</tissue>
    </source>
</reference>
<proteinExistence type="inferred from homology"/>
<dbReference type="Pfam" id="PF20431">
    <property type="entry name" value="E_motif"/>
    <property type="match status" value="1"/>
</dbReference>
<comment type="caution">
    <text evidence="10">The sequence shown here is derived from an EMBL/GenBank/DDBJ whole genome shotgun (WGS) entry which is preliminary data.</text>
</comment>
<dbReference type="Proteomes" id="UP001291926">
    <property type="component" value="Unassembled WGS sequence"/>
</dbReference>
<organism evidence="10 11">
    <name type="scientific">Penstemon davidsonii</name>
    <dbReference type="NCBI Taxonomy" id="160366"/>
    <lineage>
        <taxon>Eukaryota</taxon>
        <taxon>Viridiplantae</taxon>
        <taxon>Streptophyta</taxon>
        <taxon>Embryophyta</taxon>
        <taxon>Tracheophyta</taxon>
        <taxon>Spermatophyta</taxon>
        <taxon>Magnoliopsida</taxon>
        <taxon>eudicotyledons</taxon>
        <taxon>Gunneridae</taxon>
        <taxon>Pentapetalae</taxon>
        <taxon>asterids</taxon>
        <taxon>lamiids</taxon>
        <taxon>Lamiales</taxon>
        <taxon>Plantaginaceae</taxon>
        <taxon>Cheloneae</taxon>
        <taxon>Penstemon</taxon>
    </lineage>
</organism>
<dbReference type="Pfam" id="PF14432">
    <property type="entry name" value="DYW_deaminase"/>
    <property type="match status" value="1"/>
</dbReference>
<evidence type="ECO:0000313" key="11">
    <source>
        <dbReference type="Proteomes" id="UP001291926"/>
    </source>
</evidence>
<comment type="similarity">
    <text evidence="1">Belongs to the PPR family. PCMP-H subfamily.</text>
</comment>
<evidence type="ECO:0000259" key="9">
    <source>
        <dbReference type="PROSITE" id="PS50011"/>
    </source>
</evidence>
<evidence type="ECO:0000313" key="10">
    <source>
        <dbReference type="EMBL" id="KAK4480502.1"/>
    </source>
</evidence>
<feature type="repeat" description="PPR" evidence="7">
    <location>
        <begin position="835"/>
        <end position="869"/>
    </location>
</feature>
<evidence type="ECO:0000256" key="3">
    <source>
        <dbReference type="ARBA" id="ARBA00022737"/>
    </source>
</evidence>
<dbReference type="Pfam" id="PF00069">
    <property type="entry name" value="Pkinase"/>
    <property type="match status" value="1"/>
</dbReference>
<dbReference type="InterPro" id="IPR000719">
    <property type="entry name" value="Prot_kinase_dom"/>
</dbReference>
<feature type="domain" description="Protein kinase" evidence="9">
    <location>
        <begin position="88"/>
        <end position="368"/>
    </location>
</feature>
<protein>
    <recommendedName>
        <fullName evidence="9">Protein kinase domain-containing protein</fullName>
    </recommendedName>
</protein>
<feature type="repeat" description="PPR" evidence="7">
    <location>
        <begin position="905"/>
        <end position="935"/>
    </location>
</feature>
<dbReference type="InterPro" id="IPR032867">
    <property type="entry name" value="DYW_dom"/>
</dbReference>
<accession>A0ABR0CTY0</accession>
<dbReference type="InterPro" id="IPR011009">
    <property type="entry name" value="Kinase-like_dom_sf"/>
</dbReference>
<gene>
    <name evidence="10" type="ORF">RD792_013577</name>
</gene>
<dbReference type="InterPro" id="IPR008271">
    <property type="entry name" value="Ser/Thr_kinase_AS"/>
</dbReference>
<evidence type="ECO:0000256" key="6">
    <source>
        <dbReference type="ARBA" id="ARBA00022840"/>
    </source>
</evidence>
<dbReference type="InterPro" id="IPR050421">
    <property type="entry name" value="PPR"/>
</dbReference>
<dbReference type="Gene3D" id="1.25.40.10">
    <property type="entry name" value="Tetratricopeptide repeat domain"/>
    <property type="match status" value="4"/>
</dbReference>
<evidence type="ECO:0000256" key="1">
    <source>
        <dbReference type="ARBA" id="ARBA00006643"/>
    </source>
</evidence>
<feature type="repeat" description="PPR" evidence="7">
    <location>
        <begin position="732"/>
        <end position="768"/>
    </location>
</feature>
<keyword evidence="6 8" id="KW-0067">ATP-binding</keyword>
<dbReference type="Pfam" id="PF13041">
    <property type="entry name" value="PPR_2"/>
    <property type="match status" value="3"/>
</dbReference>
<feature type="binding site" evidence="8">
    <location>
        <position position="116"/>
    </location>
    <ligand>
        <name>ATP</name>
        <dbReference type="ChEBI" id="CHEBI:30616"/>
    </ligand>
</feature>
<dbReference type="Pfam" id="PF13812">
    <property type="entry name" value="PPR_3"/>
    <property type="match status" value="1"/>
</dbReference>
<keyword evidence="3" id="KW-0677">Repeat</keyword>
<dbReference type="NCBIfam" id="TIGR00756">
    <property type="entry name" value="PPR"/>
    <property type="match status" value="6"/>
</dbReference>
<dbReference type="InterPro" id="IPR011990">
    <property type="entry name" value="TPR-like_helical_dom_sf"/>
</dbReference>
<keyword evidence="4 8" id="KW-0547">Nucleotide-binding</keyword>
<dbReference type="InterPro" id="IPR017441">
    <property type="entry name" value="Protein_kinase_ATP_BS"/>
</dbReference>
<evidence type="ECO:0000256" key="8">
    <source>
        <dbReference type="PROSITE-ProRule" id="PRU10141"/>
    </source>
</evidence>
<dbReference type="Pfam" id="PF01535">
    <property type="entry name" value="PPR"/>
    <property type="match status" value="3"/>
</dbReference>
<keyword evidence="5" id="KW-0418">Kinase</keyword>
<dbReference type="PROSITE" id="PS51375">
    <property type="entry name" value="PPR"/>
    <property type="match status" value="8"/>
</dbReference>
<dbReference type="InterPro" id="IPR046849">
    <property type="entry name" value="E2_motif"/>
</dbReference>
<dbReference type="PROSITE" id="PS00108">
    <property type="entry name" value="PROTEIN_KINASE_ST"/>
    <property type="match status" value="1"/>
</dbReference>
<dbReference type="Gene3D" id="3.30.200.20">
    <property type="entry name" value="Phosphorylase Kinase, domain 1"/>
    <property type="match status" value="1"/>
</dbReference>
<dbReference type="Pfam" id="PF20430">
    <property type="entry name" value="Eplus_motif"/>
    <property type="match status" value="1"/>
</dbReference>
<dbReference type="PANTHER" id="PTHR47928:SF155">
    <property type="entry name" value="OS05G0439300 PROTEIN"/>
    <property type="match status" value="1"/>
</dbReference>
<evidence type="ECO:0000256" key="4">
    <source>
        <dbReference type="ARBA" id="ARBA00022741"/>
    </source>
</evidence>
<dbReference type="InterPro" id="IPR002885">
    <property type="entry name" value="PPR_rpt"/>
</dbReference>
<name>A0ABR0CTY0_9LAMI</name>
<evidence type="ECO:0000256" key="5">
    <source>
        <dbReference type="ARBA" id="ARBA00022777"/>
    </source>
</evidence>
<dbReference type="Gene3D" id="1.10.510.10">
    <property type="entry name" value="Transferase(Phosphotransferase) domain 1"/>
    <property type="match status" value="1"/>
</dbReference>
<dbReference type="EMBL" id="JAYDYQ010002686">
    <property type="protein sequence ID" value="KAK4480502.1"/>
    <property type="molecule type" value="Genomic_DNA"/>
</dbReference>
<dbReference type="SUPFAM" id="SSF56112">
    <property type="entry name" value="Protein kinase-like (PK-like)"/>
    <property type="match status" value="1"/>
</dbReference>
<dbReference type="InterPro" id="IPR046848">
    <property type="entry name" value="E_motif"/>
</dbReference>
<evidence type="ECO:0000256" key="2">
    <source>
        <dbReference type="ARBA" id="ARBA00022679"/>
    </source>
</evidence>
<evidence type="ECO:0000256" key="7">
    <source>
        <dbReference type="PROSITE-ProRule" id="PRU00708"/>
    </source>
</evidence>
<feature type="repeat" description="PPR" evidence="7">
    <location>
        <begin position="936"/>
        <end position="970"/>
    </location>
</feature>
<dbReference type="PROSITE" id="PS50011">
    <property type="entry name" value="PROTEIN_KINASE_DOM"/>
    <property type="match status" value="1"/>
</dbReference>
<feature type="repeat" description="PPR" evidence="7">
    <location>
        <begin position="628"/>
        <end position="662"/>
    </location>
</feature>
<keyword evidence="2" id="KW-0808">Transferase</keyword>
<dbReference type="SMART" id="SM00220">
    <property type="entry name" value="S_TKc"/>
    <property type="match status" value="1"/>
</dbReference>
<feature type="repeat" description="PPR" evidence="7">
    <location>
        <begin position="971"/>
        <end position="1006"/>
    </location>
</feature>
<feature type="repeat" description="PPR" evidence="7">
    <location>
        <begin position="525"/>
        <end position="559"/>
    </location>
</feature>
<dbReference type="PROSITE" id="PS00107">
    <property type="entry name" value="PROTEIN_KINASE_ATP"/>
    <property type="match status" value="1"/>
</dbReference>
<feature type="repeat" description="PPR" evidence="7">
    <location>
        <begin position="492"/>
        <end position="522"/>
    </location>
</feature>